<feature type="transmembrane region" description="Helical" evidence="1">
    <location>
        <begin position="129"/>
        <end position="151"/>
    </location>
</feature>
<dbReference type="Pfam" id="PF11667">
    <property type="entry name" value="DUF3267"/>
    <property type="match status" value="1"/>
</dbReference>
<dbReference type="InterPro" id="IPR021683">
    <property type="entry name" value="DUF3267"/>
</dbReference>
<keyword evidence="1" id="KW-0472">Membrane</keyword>
<proteinExistence type="predicted"/>
<sequence length="206" mass="22810">MLKPTQTLPDDYKRVATLDLSKDLRLAIALNLLGIVLFFGCLLFFLWLTAVLRQQVQSAGELTVRLDASNSLLVLVGMVGLIFASIVLHELVHALFFWLFTRQRAVFGFKGLYAFAAAPRWYIPRNQHLVITVAPLLLISLLGIGLIPLVAEKWLPPLLLILISNAAGAIGDIVTLTWLLSKPASAYINDYGDGFHLYLANLTQQV</sequence>
<dbReference type="EMBL" id="JBHZOL010000030">
    <property type="protein sequence ID" value="MFE4105580.1"/>
    <property type="molecule type" value="Genomic_DNA"/>
</dbReference>
<evidence type="ECO:0000313" key="3">
    <source>
        <dbReference type="Proteomes" id="UP001600165"/>
    </source>
</evidence>
<feature type="transmembrane region" description="Helical" evidence="1">
    <location>
        <begin position="72"/>
        <end position="99"/>
    </location>
</feature>
<organism evidence="2 3">
    <name type="scientific">Almyronema epifaneia S1</name>
    <dbReference type="NCBI Taxonomy" id="2991925"/>
    <lineage>
        <taxon>Bacteria</taxon>
        <taxon>Bacillati</taxon>
        <taxon>Cyanobacteriota</taxon>
        <taxon>Cyanophyceae</taxon>
        <taxon>Nodosilineales</taxon>
        <taxon>Nodosilineaceae</taxon>
        <taxon>Almyronema</taxon>
        <taxon>Almyronema epifaneia</taxon>
    </lineage>
</organism>
<comment type="caution">
    <text evidence="2">The sequence shown here is derived from an EMBL/GenBank/DDBJ whole genome shotgun (WGS) entry which is preliminary data.</text>
</comment>
<keyword evidence="3" id="KW-1185">Reference proteome</keyword>
<evidence type="ECO:0000256" key="1">
    <source>
        <dbReference type="SAM" id="Phobius"/>
    </source>
</evidence>
<accession>A0ABW6ID66</accession>
<protein>
    <submittedName>
        <fullName evidence="2">DUF3267 domain-containing protein</fullName>
    </submittedName>
</protein>
<dbReference type="Proteomes" id="UP001600165">
    <property type="component" value="Unassembled WGS sequence"/>
</dbReference>
<keyword evidence="1" id="KW-1133">Transmembrane helix</keyword>
<keyword evidence="1" id="KW-0812">Transmembrane</keyword>
<feature type="transmembrane region" description="Helical" evidence="1">
    <location>
        <begin position="157"/>
        <end position="180"/>
    </location>
</feature>
<evidence type="ECO:0000313" key="2">
    <source>
        <dbReference type="EMBL" id="MFE4105580.1"/>
    </source>
</evidence>
<gene>
    <name evidence="2" type="ORF">ACFVKH_04775</name>
</gene>
<dbReference type="RefSeq" id="WP_377962396.1">
    <property type="nucleotide sequence ID" value="NZ_JBHZOL010000030.1"/>
</dbReference>
<name>A0ABW6ID66_9CYAN</name>
<reference evidence="2 3" key="1">
    <citation type="submission" date="2024-10" db="EMBL/GenBank/DDBJ databases">
        <authorList>
            <person name="Ratan Roy A."/>
            <person name="Morales Sandoval P.H."/>
            <person name="De Los Santos Villalobos S."/>
            <person name="Chakraborty S."/>
            <person name="Mukherjee J."/>
        </authorList>
    </citation>
    <scope>NUCLEOTIDE SEQUENCE [LARGE SCALE GENOMIC DNA]</scope>
    <source>
        <strain evidence="2 3">S1</strain>
    </source>
</reference>
<feature type="transmembrane region" description="Helical" evidence="1">
    <location>
        <begin position="28"/>
        <end position="52"/>
    </location>
</feature>